<accession>A0ABU2DU06</accession>
<dbReference type="RefSeq" id="WP_310548979.1">
    <property type="nucleotide sequence ID" value="NZ_JAVKGR010000014.1"/>
</dbReference>
<dbReference type="InterPro" id="IPR040701">
    <property type="entry name" value="Bact_RF_family2"/>
</dbReference>
<dbReference type="InterPro" id="IPR042226">
    <property type="entry name" value="eFR1_2_sf"/>
</dbReference>
<gene>
    <name evidence="2" type="ORF">RIL96_10495</name>
</gene>
<dbReference type="InterPro" id="IPR029064">
    <property type="entry name" value="Ribosomal_eL30-like_sf"/>
</dbReference>
<keyword evidence="1" id="KW-0175">Coiled coil</keyword>
<feature type="coiled-coil region" evidence="1">
    <location>
        <begin position="130"/>
        <end position="157"/>
    </location>
</feature>
<evidence type="ECO:0000313" key="2">
    <source>
        <dbReference type="EMBL" id="MDR8019992.1"/>
    </source>
</evidence>
<organism evidence="2 3">
    <name type="scientific">Nesterenkonia aerolata</name>
    <dbReference type="NCBI Taxonomy" id="3074079"/>
    <lineage>
        <taxon>Bacteria</taxon>
        <taxon>Bacillati</taxon>
        <taxon>Actinomycetota</taxon>
        <taxon>Actinomycetes</taxon>
        <taxon>Micrococcales</taxon>
        <taxon>Micrococcaceae</taxon>
        <taxon>Nesterenkonia</taxon>
    </lineage>
</organism>
<protein>
    <submittedName>
        <fullName evidence="2">Uncharacterized protein</fullName>
    </submittedName>
</protein>
<dbReference type="Pfam" id="PF18844">
    <property type="entry name" value="baeRF_family2"/>
    <property type="match status" value="1"/>
</dbReference>
<dbReference type="EMBL" id="JAVKGR010000014">
    <property type="protein sequence ID" value="MDR8019992.1"/>
    <property type="molecule type" value="Genomic_DNA"/>
</dbReference>
<reference evidence="2 3" key="1">
    <citation type="submission" date="2023-09" db="EMBL/GenBank/DDBJ databases">
        <title>Description of three actinobacteria isolated from air of manufacturing shop in a pharmaceutical factory.</title>
        <authorList>
            <person name="Zhang D.-F."/>
        </authorList>
    </citation>
    <scope>NUCLEOTIDE SEQUENCE [LARGE SCALE GENOMIC DNA]</scope>
    <source>
        <strain evidence="2 3">LY-0111</strain>
    </source>
</reference>
<evidence type="ECO:0000256" key="1">
    <source>
        <dbReference type="SAM" id="Coils"/>
    </source>
</evidence>
<dbReference type="Gene3D" id="3.30.1330.30">
    <property type="match status" value="1"/>
</dbReference>
<keyword evidence="3" id="KW-1185">Reference proteome</keyword>
<comment type="caution">
    <text evidence="2">The sequence shown here is derived from an EMBL/GenBank/DDBJ whole genome shotgun (WGS) entry which is preliminary data.</text>
</comment>
<evidence type="ECO:0000313" key="3">
    <source>
        <dbReference type="Proteomes" id="UP001251870"/>
    </source>
</evidence>
<dbReference type="Gene3D" id="3.30.420.60">
    <property type="entry name" value="eRF1 domain 2"/>
    <property type="match status" value="1"/>
</dbReference>
<proteinExistence type="predicted"/>
<sequence>MTLDALKPLLDTDGPFATVYLESGSPTEDAEHQIRLRWDQLRTQLAEAGADETTLEALDAAIMVEDITEVQADGRVLVADAQKVLMNTAWDATLGAGDAAHWADHPQLGAYLRERASSVDMLVAITDQEGAVLRRVVASQEQTLNELEREVSGSSNAPVQKPTEGAFSTIQNRSDEAVKRNAKDIAESLDRIARRRRPDVFVLAGEVQGRSALREGLSPELQEILVETDRGGAEDDGAEEALSQELGRIAAAYAEQSVGDTHGRFEQAKAHNQAVEGAEAVARAAQMGAIDTLVLHTEHPGQDEARLLAAAAQIDSSLGLVSSELQDGIAAILRFEAPDELTSST</sequence>
<dbReference type="Proteomes" id="UP001251870">
    <property type="component" value="Unassembled WGS sequence"/>
</dbReference>
<dbReference type="SUPFAM" id="SSF55315">
    <property type="entry name" value="L30e-like"/>
    <property type="match status" value="1"/>
</dbReference>
<name>A0ABU2DU06_9MICC</name>